<dbReference type="Pfam" id="PF00271">
    <property type="entry name" value="Helicase_C"/>
    <property type="match status" value="1"/>
</dbReference>
<dbReference type="PROSITE" id="PS50089">
    <property type="entry name" value="ZF_RING_2"/>
    <property type="match status" value="1"/>
</dbReference>
<evidence type="ECO:0000313" key="15">
    <source>
        <dbReference type="Proteomes" id="UP000294933"/>
    </source>
</evidence>
<evidence type="ECO:0000256" key="1">
    <source>
        <dbReference type="ARBA" id="ARBA00007025"/>
    </source>
</evidence>
<dbReference type="CDD" id="cd18793">
    <property type="entry name" value="SF2_C_SNF"/>
    <property type="match status" value="1"/>
</dbReference>
<dbReference type="GO" id="GO:0005524">
    <property type="term" value="F:ATP binding"/>
    <property type="evidence" value="ECO:0007669"/>
    <property type="project" value="UniProtKB-KW"/>
</dbReference>
<dbReference type="GO" id="GO:0000724">
    <property type="term" value="P:double-strand break repair via homologous recombination"/>
    <property type="evidence" value="ECO:0007669"/>
    <property type="project" value="TreeGrafter"/>
</dbReference>
<evidence type="ECO:0000256" key="9">
    <source>
        <dbReference type="PROSITE-ProRule" id="PRU00175"/>
    </source>
</evidence>
<evidence type="ECO:0008006" key="16">
    <source>
        <dbReference type="Google" id="ProtNLM"/>
    </source>
</evidence>
<evidence type="ECO:0000256" key="6">
    <source>
        <dbReference type="ARBA" id="ARBA00022806"/>
    </source>
</evidence>
<keyword evidence="5" id="KW-0378">Hydrolase</keyword>
<dbReference type="InterPro" id="IPR049730">
    <property type="entry name" value="SNF2/RAD54-like_C"/>
</dbReference>
<dbReference type="PROSITE" id="PS00518">
    <property type="entry name" value="ZF_RING_1"/>
    <property type="match status" value="1"/>
</dbReference>
<dbReference type="InterPro" id="IPR018957">
    <property type="entry name" value="Znf_C3HC4_RING-type"/>
</dbReference>
<dbReference type="Gene3D" id="3.40.50.300">
    <property type="entry name" value="P-loop containing nucleotide triphosphate hydrolases"/>
    <property type="match status" value="2"/>
</dbReference>
<keyword evidence="4 9" id="KW-0863">Zinc-finger</keyword>
<dbReference type="InterPro" id="IPR050628">
    <property type="entry name" value="SNF2_RAD54_helicase_TF"/>
</dbReference>
<keyword evidence="15" id="KW-1185">Reference proteome</keyword>
<dbReference type="InterPro" id="IPR014001">
    <property type="entry name" value="Helicase_ATP-bd"/>
</dbReference>
<evidence type="ECO:0000256" key="3">
    <source>
        <dbReference type="ARBA" id="ARBA00022741"/>
    </source>
</evidence>
<feature type="domain" description="Helicase C-terminal" evidence="13">
    <location>
        <begin position="733"/>
        <end position="898"/>
    </location>
</feature>
<dbReference type="VEuPathDB" id="FungiDB:BD410DRAFT_781917"/>
<organism evidence="14 15">
    <name type="scientific">Rickenella mellea</name>
    <dbReference type="NCBI Taxonomy" id="50990"/>
    <lineage>
        <taxon>Eukaryota</taxon>
        <taxon>Fungi</taxon>
        <taxon>Dikarya</taxon>
        <taxon>Basidiomycota</taxon>
        <taxon>Agaricomycotina</taxon>
        <taxon>Agaricomycetes</taxon>
        <taxon>Hymenochaetales</taxon>
        <taxon>Rickenellaceae</taxon>
        <taxon>Rickenella</taxon>
    </lineage>
</organism>
<keyword evidence="6" id="KW-0347">Helicase</keyword>
<dbReference type="Proteomes" id="UP000294933">
    <property type="component" value="Unassembled WGS sequence"/>
</dbReference>
<protein>
    <recommendedName>
        <fullName evidence="16">P-loop containing nucleoside triphosphate hydrolase protein</fullName>
    </recommendedName>
</protein>
<dbReference type="SUPFAM" id="SSF57850">
    <property type="entry name" value="RING/U-box"/>
    <property type="match status" value="1"/>
</dbReference>
<keyword evidence="8" id="KW-0067">ATP-binding</keyword>
<evidence type="ECO:0000256" key="5">
    <source>
        <dbReference type="ARBA" id="ARBA00022801"/>
    </source>
</evidence>
<dbReference type="PANTHER" id="PTHR45626">
    <property type="entry name" value="TRANSCRIPTION TERMINATION FACTOR 2-RELATED"/>
    <property type="match status" value="1"/>
</dbReference>
<dbReference type="GO" id="GO:0005634">
    <property type="term" value="C:nucleus"/>
    <property type="evidence" value="ECO:0007669"/>
    <property type="project" value="TreeGrafter"/>
</dbReference>
<feature type="region of interest" description="Disordered" evidence="10">
    <location>
        <begin position="626"/>
        <end position="655"/>
    </location>
</feature>
<name>A0A4Y7QK02_9AGAM</name>
<dbReference type="InterPro" id="IPR001650">
    <property type="entry name" value="Helicase_C-like"/>
</dbReference>
<dbReference type="OrthoDB" id="423559at2759"/>
<evidence type="ECO:0000256" key="2">
    <source>
        <dbReference type="ARBA" id="ARBA00022723"/>
    </source>
</evidence>
<dbReference type="InterPro" id="IPR013083">
    <property type="entry name" value="Znf_RING/FYVE/PHD"/>
</dbReference>
<dbReference type="PANTHER" id="PTHR45626:SF16">
    <property type="entry name" value="ATP-DEPENDENT HELICASE ULS1"/>
    <property type="match status" value="1"/>
</dbReference>
<evidence type="ECO:0000259" key="11">
    <source>
        <dbReference type="PROSITE" id="PS50089"/>
    </source>
</evidence>
<dbReference type="GO" id="GO:0016787">
    <property type="term" value="F:hydrolase activity"/>
    <property type="evidence" value="ECO:0007669"/>
    <property type="project" value="UniProtKB-KW"/>
</dbReference>
<dbReference type="AlphaFoldDB" id="A0A4Y7QK02"/>
<evidence type="ECO:0000256" key="4">
    <source>
        <dbReference type="ARBA" id="ARBA00022771"/>
    </source>
</evidence>
<evidence type="ECO:0000313" key="14">
    <source>
        <dbReference type="EMBL" id="TDL27983.1"/>
    </source>
</evidence>
<dbReference type="SUPFAM" id="SSF52540">
    <property type="entry name" value="P-loop containing nucleoside triphosphate hydrolases"/>
    <property type="match status" value="2"/>
</dbReference>
<dbReference type="SMART" id="SM00490">
    <property type="entry name" value="HELICc"/>
    <property type="match status" value="1"/>
</dbReference>
<dbReference type="PROSITE" id="PS51194">
    <property type="entry name" value="HELICASE_CTER"/>
    <property type="match status" value="1"/>
</dbReference>
<reference evidence="14 15" key="1">
    <citation type="submission" date="2018-06" db="EMBL/GenBank/DDBJ databases">
        <title>A transcriptomic atlas of mushroom development highlights an independent origin of complex multicellularity.</title>
        <authorList>
            <consortium name="DOE Joint Genome Institute"/>
            <person name="Krizsan K."/>
            <person name="Almasi E."/>
            <person name="Merenyi Z."/>
            <person name="Sahu N."/>
            <person name="Viragh M."/>
            <person name="Koszo T."/>
            <person name="Mondo S."/>
            <person name="Kiss B."/>
            <person name="Balint B."/>
            <person name="Kues U."/>
            <person name="Barry K."/>
            <person name="Hegedus J.C."/>
            <person name="Henrissat B."/>
            <person name="Johnson J."/>
            <person name="Lipzen A."/>
            <person name="Ohm R."/>
            <person name="Nagy I."/>
            <person name="Pangilinan J."/>
            <person name="Yan J."/>
            <person name="Xiong Y."/>
            <person name="Grigoriev I.V."/>
            <person name="Hibbett D.S."/>
            <person name="Nagy L.G."/>
        </authorList>
    </citation>
    <scope>NUCLEOTIDE SEQUENCE [LARGE SCALE GENOMIC DNA]</scope>
    <source>
        <strain evidence="14 15">SZMC22713</strain>
    </source>
</reference>
<dbReference type="InterPro" id="IPR000330">
    <property type="entry name" value="SNF2_N"/>
</dbReference>
<dbReference type="InterPro" id="IPR001841">
    <property type="entry name" value="Znf_RING"/>
</dbReference>
<comment type="similarity">
    <text evidence="1">Belongs to the SNF2/RAD54 helicase family.</text>
</comment>
<dbReference type="InterPro" id="IPR017907">
    <property type="entry name" value="Znf_RING_CS"/>
</dbReference>
<evidence type="ECO:0000256" key="8">
    <source>
        <dbReference type="ARBA" id="ARBA00022840"/>
    </source>
</evidence>
<sequence>MPGNPRVLKSIDRQQNTPRTPEPVRQKRAPSLVAGNAEGSQKRRAQHDHNEGSSTPEAVKRLRTGVPVYARSHRLPDESPRKQAQRLSQHVSGFSLNYDVESRIESIDRNGLNSEEILTEAITISNTIYGSEVGLTVKDALKDLGLKTLRDVLPGLEVRLLRHQVIGVSWMLHQEKNTPHKGGILADEMGLGKTVQMIATMAMNPPKHGSGGPRTTLIVVPVALLEQWKDEIETKSNGLFRVHIHHGRGKMKSPDQMRRYDVILTTYHSLTYEFATPDGMDSGDESDYLSRHGGPLTRMVFYRLILDEAQLIRNRSTQSSKAVAKLEAEHRWMLTGTPVTNSLADLYGLIRAGRYRPWNSWEDFDEYIGKTQLSDPPLAGMRAKEILKPLLLRRTKNAQLEGEPLLLLPPKDIDIVELEFSPDERLIYDNLERRSRMELNKFIKQNALVKNHAAVLVMILRLRQLCCHPNLILSMAEGYEDPSLIVGSDDAKELSKATKMMGKKWVAEIKQKFMRRARMEDLEFGLDDNGGSDTDMACPTCKDFFMNGSGRVVECGHEICIDCLSDLMQSAVQHDNVFQGSEAEMAKAEKEYEAAVTRGFRPCPNCRQMFDPKKVFFSSAFEPDDEEVDAARRADRKAASTSRESPSKEETPERDIMDLESDDEMPDFSQLLASSAPKDKKGKGKALQDDNVLDISLKDVDDATNPQEIGPVPSEKVIATWKRGNVDLEPSAKMVALIDLLKEWDMDSNCQDKAICFSQWTSMLDLIEILFERHGIQFLRYDGKMNREARDSALATFRKAGGPRVMIISTKCGSVGLNLVSANRVVNLDLAWNFASESQAYDRVHRVGQDKNVYVKRFVVKNTIEERMLRLQDVKIGLADAALGEGTEGSKLHKMSVQELKALFGMAQLGDKAGKSI</sequence>
<dbReference type="GO" id="GO:0008094">
    <property type="term" value="F:ATP-dependent activity, acting on DNA"/>
    <property type="evidence" value="ECO:0007669"/>
    <property type="project" value="TreeGrafter"/>
</dbReference>
<gene>
    <name evidence="14" type="ORF">BD410DRAFT_781917</name>
</gene>
<dbReference type="Pfam" id="PF00176">
    <property type="entry name" value="SNF2-rel_dom"/>
    <property type="match status" value="1"/>
</dbReference>
<proteinExistence type="inferred from homology"/>
<dbReference type="GO" id="GO:0004386">
    <property type="term" value="F:helicase activity"/>
    <property type="evidence" value="ECO:0007669"/>
    <property type="project" value="UniProtKB-KW"/>
</dbReference>
<dbReference type="SMART" id="SM00184">
    <property type="entry name" value="RING"/>
    <property type="match status" value="1"/>
</dbReference>
<dbReference type="GO" id="GO:0008270">
    <property type="term" value="F:zinc ion binding"/>
    <property type="evidence" value="ECO:0007669"/>
    <property type="project" value="UniProtKB-KW"/>
</dbReference>
<feature type="compositionally biased region" description="Basic and acidic residues" evidence="10">
    <location>
        <begin position="629"/>
        <end position="638"/>
    </location>
</feature>
<evidence type="ECO:0000259" key="12">
    <source>
        <dbReference type="PROSITE" id="PS51192"/>
    </source>
</evidence>
<evidence type="ECO:0000256" key="7">
    <source>
        <dbReference type="ARBA" id="ARBA00022833"/>
    </source>
</evidence>
<dbReference type="Pfam" id="PF00097">
    <property type="entry name" value="zf-C3HC4"/>
    <property type="match status" value="1"/>
</dbReference>
<dbReference type="GO" id="GO:0005737">
    <property type="term" value="C:cytoplasm"/>
    <property type="evidence" value="ECO:0007669"/>
    <property type="project" value="TreeGrafter"/>
</dbReference>
<feature type="domain" description="Helicase ATP-binding" evidence="12">
    <location>
        <begin position="174"/>
        <end position="356"/>
    </location>
</feature>
<feature type="domain" description="RING-type" evidence="11">
    <location>
        <begin position="538"/>
        <end position="607"/>
    </location>
</feature>
<evidence type="ECO:0000259" key="13">
    <source>
        <dbReference type="PROSITE" id="PS51194"/>
    </source>
</evidence>
<keyword evidence="7" id="KW-0862">Zinc</keyword>
<evidence type="ECO:0000256" key="10">
    <source>
        <dbReference type="SAM" id="MobiDB-lite"/>
    </source>
</evidence>
<feature type="region of interest" description="Disordered" evidence="10">
    <location>
        <begin position="1"/>
        <end position="61"/>
    </location>
</feature>
<dbReference type="SMART" id="SM00487">
    <property type="entry name" value="DEXDc"/>
    <property type="match status" value="1"/>
</dbReference>
<dbReference type="CDD" id="cd18008">
    <property type="entry name" value="DEXDc_SHPRH-like"/>
    <property type="match status" value="1"/>
</dbReference>
<dbReference type="InterPro" id="IPR027417">
    <property type="entry name" value="P-loop_NTPase"/>
</dbReference>
<dbReference type="InterPro" id="IPR038718">
    <property type="entry name" value="SNF2-like_sf"/>
</dbReference>
<keyword evidence="3" id="KW-0547">Nucleotide-binding</keyword>
<dbReference type="EMBL" id="ML170158">
    <property type="protein sequence ID" value="TDL27983.1"/>
    <property type="molecule type" value="Genomic_DNA"/>
</dbReference>
<dbReference type="Gene3D" id="3.30.40.10">
    <property type="entry name" value="Zinc/RING finger domain, C3HC4 (zinc finger)"/>
    <property type="match status" value="1"/>
</dbReference>
<keyword evidence="2" id="KW-0479">Metal-binding</keyword>
<dbReference type="PROSITE" id="PS51192">
    <property type="entry name" value="HELICASE_ATP_BIND_1"/>
    <property type="match status" value="1"/>
</dbReference>
<dbReference type="Gene3D" id="3.40.50.10810">
    <property type="entry name" value="Tandem AAA-ATPase domain"/>
    <property type="match status" value="1"/>
</dbReference>
<feature type="compositionally biased region" description="Basic and acidic residues" evidence="10">
    <location>
        <begin position="645"/>
        <end position="655"/>
    </location>
</feature>
<accession>A0A4Y7QK02</accession>
<dbReference type="STRING" id="50990.A0A4Y7QK02"/>